<dbReference type="GO" id="GO:0044281">
    <property type="term" value="P:small molecule metabolic process"/>
    <property type="evidence" value="ECO:0007669"/>
    <property type="project" value="UniProtKB-ARBA"/>
</dbReference>
<comment type="cofactor">
    <cofactor evidence="1">
        <name>Mg(2+)</name>
        <dbReference type="ChEBI" id="CHEBI:18420"/>
    </cofactor>
</comment>
<evidence type="ECO:0000313" key="6">
    <source>
        <dbReference type="EMBL" id="TFF82472.1"/>
    </source>
</evidence>
<evidence type="ECO:0000256" key="2">
    <source>
        <dbReference type="ARBA" id="ARBA00022723"/>
    </source>
</evidence>
<dbReference type="Gene3D" id="3.40.50.1000">
    <property type="entry name" value="HAD superfamily/HAD-like"/>
    <property type="match status" value="1"/>
</dbReference>
<evidence type="ECO:0000313" key="7">
    <source>
        <dbReference type="Proteomes" id="UP000297720"/>
    </source>
</evidence>
<organism evidence="6 8">
    <name type="scientific">Aeromonas taiwanensis</name>
    <dbReference type="NCBI Taxonomy" id="633417"/>
    <lineage>
        <taxon>Bacteria</taxon>
        <taxon>Pseudomonadati</taxon>
        <taxon>Pseudomonadota</taxon>
        <taxon>Gammaproteobacteria</taxon>
        <taxon>Aeromonadales</taxon>
        <taxon>Aeromonadaceae</taxon>
        <taxon>Aeromonas</taxon>
    </lineage>
</organism>
<dbReference type="EMBL" id="QORK01000008">
    <property type="protein sequence ID" value="TFF82472.1"/>
    <property type="molecule type" value="Genomic_DNA"/>
</dbReference>
<proteinExistence type="predicted"/>
<keyword evidence="2" id="KW-0479">Metal-binding</keyword>
<dbReference type="OrthoDB" id="148966at2"/>
<dbReference type="Gene3D" id="1.10.150.520">
    <property type="match status" value="1"/>
</dbReference>
<dbReference type="RefSeq" id="WP_134695109.1">
    <property type="nucleotide sequence ID" value="NZ_QORJ01000009.1"/>
</dbReference>
<dbReference type="GO" id="GO:0046872">
    <property type="term" value="F:metal ion binding"/>
    <property type="evidence" value="ECO:0007669"/>
    <property type="project" value="UniProtKB-KW"/>
</dbReference>
<dbReference type="NCBIfam" id="TIGR01549">
    <property type="entry name" value="HAD-SF-IA-v1"/>
    <property type="match status" value="1"/>
</dbReference>
<keyword evidence="4" id="KW-0460">Magnesium</keyword>
<dbReference type="SUPFAM" id="SSF56784">
    <property type="entry name" value="HAD-like"/>
    <property type="match status" value="1"/>
</dbReference>
<accession>A0A5F0KD56</accession>
<dbReference type="PANTHER" id="PTHR46470:SF2">
    <property type="entry name" value="GLYCERALDEHYDE 3-PHOSPHATE PHOSPHATASE"/>
    <property type="match status" value="1"/>
</dbReference>
<sequence length="220" mass="25091">MKLPTNLVWVFDLDDTLISELEYQKSGYKAICDVVESLYDKDVYSVIDDAVKGNKDVISEVCCFLGLPLTLKDSFIWIYRLHTPNIVLREGVSDFLLKLEPISNAVAIITDGRSISQRLKIGSLGLERYEVLVSEEWQETKPQLERFKHLQNKYKGASGFVYVGDNVTKDFIGPNKLGWITIGIKDSGQNIHPQITNNVDCDYLPNFWVNNFSELQDFIC</sequence>
<keyword evidence="3" id="KW-0378">Hydrolase</keyword>
<dbReference type="InterPro" id="IPR051400">
    <property type="entry name" value="HAD-like_hydrolase"/>
</dbReference>
<dbReference type="InterPro" id="IPR036412">
    <property type="entry name" value="HAD-like_sf"/>
</dbReference>
<evidence type="ECO:0000256" key="1">
    <source>
        <dbReference type="ARBA" id="ARBA00001946"/>
    </source>
</evidence>
<comment type="caution">
    <text evidence="6">The sequence shown here is derived from an EMBL/GenBank/DDBJ whole genome shotgun (WGS) entry which is preliminary data.</text>
</comment>
<keyword evidence="7" id="KW-1185">Reference proteome</keyword>
<dbReference type="AlphaFoldDB" id="A0A5F0KD56"/>
<evidence type="ECO:0000256" key="3">
    <source>
        <dbReference type="ARBA" id="ARBA00022801"/>
    </source>
</evidence>
<dbReference type="Proteomes" id="UP000297914">
    <property type="component" value="Unassembled WGS sequence"/>
</dbReference>
<evidence type="ECO:0000313" key="5">
    <source>
        <dbReference type="EMBL" id="TFF78412.1"/>
    </source>
</evidence>
<dbReference type="Pfam" id="PF13419">
    <property type="entry name" value="HAD_2"/>
    <property type="match status" value="1"/>
</dbReference>
<name>A0A5F0KD56_9GAMM</name>
<dbReference type="GO" id="GO:0016791">
    <property type="term" value="F:phosphatase activity"/>
    <property type="evidence" value="ECO:0007669"/>
    <property type="project" value="TreeGrafter"/>
</dbReference>
<evidence type="ECO:0000256" key="4">
    <source>
        <dbReference type="ARBA" id="ARBA00022842"/>
    </source>
</evidence>
<dbReference type="InterPro" id="IPR006439">
    <property type="entry name" value="HAD-SF_hydro_IA"/>
</dbReference>
<reference evidence="6 8" key="1">
    <citation type="submission" date="2018-06" db="EMBL/GenBank/DDBJ databases">
        <title>Occurrence of a novel blaKPC-2- and qnrS2- harbouring IncP6 plasmid from Aeromonas taiwanensis isolates recovered from the river sediments.</title>
        <authorList>
            <person name="Zheng B."/>
            <person name="Yu X."/>
            <person name="Xiao Y."/>
        </authorList>
    </citation>
    <scope>NUCLEOTIDE SEQUENCE [LARGE SCALE GENOMIC DNA]</scope>
    <source>
        <strain evidence="5 7">1713</strain>
        <strain evidence="6 8">198</strain>
    </source>
</reference>
<dbReference type="InterPro" id="IPR023214">
    <property type="entry name" value="HAD_sf"/>
</dbReference>
<dbReference type="PANTHER" id="PTHR46470">
    <property type="entry name" value="N-ACYLNEURAMINATE-9-PHOSPHATASE"/>
    <property type="match status" value="1"/>
</dbReference>
<evidence type="ECO:0000313" key="8">
    <source>
        <dbReference type="Proteomes" id="UP000297914"/>
    </source>
</evidence>
<dbReference type="EMBL" id="QORL01000008">
    <property type="protein sequence ID" value="TFF78412.1"/>
    <property type="molecule type" value="Genomic_DNA"/>
</dbReference>
<dbReference type="Proteomes" id="UP000297720">
    <property type="component" value="Unassembled WGS sequence"/>
</dbReference>
<dbReference type="InterPro" id="IPR041492">
    <property type="entry name" value="HAD_2"/>
</dbReference>
<gene>
    <name evidence="5" type="ORF">DRM93_05775</name>
    <name evidence="6" type="ORF">DRM94_05775</name>
</gene>
<protein>
    <submittedName>
        <fullName evidence="6">2-haloalkanoic acid dehalogenase</fullName>
    </submittedName>
</protein>